<dbReference type="InterPro" id="IPR058240">
    <property type="entry name" value="rSAM_sf"/>
</dbReference>
<keyword evidence="2" id="KW-0004">4Fe-4S</keyword>
<keyword evidence="3" id="KW-0949">S-adenosyl-L-methionine</keyword>
<dbReference type="CDD" id="cd01335">
    <property type="entry name" value="Radical_SAM"/>
    <property type="match status" value="1"/>
</dbReference>
<dbReference type="GO" id="GO:0051539">
    <property type="term" value="F:4 iron, 4 sulfur cluster binding"/>
    <property type="evidence" value="ECO:0007669"/>
    <property type="project" value="UniProtKB-KW"/>
</dbReference>
<dbReference type="AlphaFoldDB" id="A0A5P8E9C9"/>
<dbReference type="InterPro" id="IPR032432">
    <property type="entry name" value="Radical_SAM_C"/>
</dbReference>
<evidence type="ECO:0000256" key="5">
    <source>
        <dbReference type="ARBA" id="ARBA00023004"/>
    </source>
</evidence>
<dbReference type="GO" id="GO:0046872">
    <property type="term" value="F:metal ion binding"/>
    <property type="evidence" value="ECO:0007669"/>
    <property type="project" value="UniProtKB-KW"/>
</dbReference>
<dbReference type="InterPro" id="IPR023404">
    <property type="entry name" value="rSAM_horseshoe"/>
</dbReference>
<dbReference type="RefSeq" id="WP_111898816.1">
    <property type="nucleotide sequence ID" value="NZ_CP033459.1"/>
</dbReference>
<dbReference type="KEGG" id="alq:C7Y71_011090"/>
<keyword evidence="4" id="KW-0479">Metal-binding</keyword>
<evidence type="ECO:0000256" key="3">
    <source>
        <dbReference type="ARBA" id="ARBA00022691"/>
    </source>
</evidence>
<dbReference type="SFLD" id="SFLDG01091">
    <property type="entry name" value="uncharacterized_CHP01210-like"/>
    <property type="match status" value="1"/>
</dbReference>
<dbReference type="EMBL" id="CP033459">
    <property type="protein sequence ID" value="QFQ13507.1"/>
    <property type="molecule type" value="Genomic_DNA"/>
</dbReference>
<evidence type="ECO:0000256" key="2">
    <source>
        <dbReference type="ARBA" id="ARBA00022485"/>
    </source>
</evidence>
<evidence type="ECO:0000256" key="6">
    <source>
        <dbReference type="ARBA" id="ARBA00023014"/>
    </source>
</evidence>
<dbReference type="InterPro" id="IPR005911">
    <property type="entry name" value="YhcC-like"/>
</dbReference>
<gene>
    <name evidence="8" type="ORF">C7Y71_011090</name>
</gene>
<evidence type="ECO:0000313" key="9">
    <source>
        <dbReference type="Proteomes" id="UP000249375"/>
    </source>
</evidence>
<dbReference type="PANTHER" id="PTHR11135:SF1">
    <property type="entry name" value="PROTEIN YHCC"/>
    <property type="match status" value="1"/>
</dbReference>
<sequence>MQKLYKTYSDFLSEHFSGKIQKIAVNMGMSCPNRDGTIGKGGCTYCNNLSFVPEYCRPDLTVAEQLEQGKLFFGRKYPQMRYLAYFQAYSNTYAPLEVLKKHYEEALMVDKIVGLVIATRPDCVSEELLDYLGELSQRCFVMVEYGVESCTDRTLKRINRGHDFACSVKAIKCTAKRKIHVGVHLILGLPGESRKEMLNQADEISALPVDVVKLHQLQILKGTRMEKDYQESSSDFHLFSPEEYARLVVEFLQKLRSGIAVERFTNQSPPHLLATEGWGLKNHEFVHILIRVANESQGS</sequence>
<protein>
    <submittedName>
        <fullName evidence="8">TIGR01212 family radical SAM protein</fullName>
    </submittedName>
</protein>
<feature type="domain" description="Radical SAM core" evidence="7">
    <location>
        <begin position="15"/>
        <end position="260"/>
    </location>
</feature>
<evidence type="ECO:0000313" key="8">
    <source>
        <dbReference type="EMBL" id="QFQ13507.1"/>
    </source>
</evidence>
<dbReference type="PROSITE" id="PS51918">
    <property type="entry name" value="RADICAL_SAM"/>
    <property type="match status" value="1"/>
</dbReference>
<dbReference type="SFLD" id="SFLDS00029">
    <property type="entry name" value="Radical_SAM"/>
    <property type="match status" value="1"/>
</dbReference>
<accession>A0A5P8E9C9</accession>
<dbReference type="InterPro" id="IPR039661">
    <property type="entry name" value="ELP3"/>
</dbReference>
<reference evidence="8 9" key="1">
    <citation type="submission" date="2018-11" db="EMBL/GenBank/DDBJ databases">
        <authorList>
            <person name="Na S.W."/>
            <person name="Baik M."/>
        </authorList>
    </citation>
    <scope>NUCLEOTIDE SEQUENCE [LARGE SCALE GENOMIC DNA]</scope>
    <source>
        <strain evidence="8 9">E39</strain>
    </source>
</reference>
<dbReference type="SMART" id="SM00729">
    <property type="entry name" value="Elp3"/>
    <property type="match status" value="1"/>
</dbReference>
<dbReference type="Pfam" id="PF16199">
    <property type="entry name" value="Radical_SAM_C"/>
    <property type="match status" value="1"/>
</dbReference>
<dbReference type="Pfam" id="PF04055">
    <property type="entry name" value="Radical_SAM"/>
    <property type="match status" value="1"/>
</dbReference>
<dbReference type="PANTHER" id="PTHR11135">
    <property type="entry name" value="HISTONE ACETYLTRANSFERASE-RELATED"/>
    <property type="match status" value="1"/>
</dbReference>
<evidence type="ECO:0000256" key="1">
    <source>
        <dbReference type="ARBA" id="ARBA00001966"/>
    </source>
</evidence>
<proteinExistence type="predicted"/>
<keyword evidence="6" id="KW-0411">Iron-sulfur</keyword>
<dbReference type="SUPFAM" id="SSF102114">
    <property type="entry name" value="Radical SAM enzymes"/>
    <property type="match status" value="1"/>
</dbReference>
<evidence type="ECO:0000256" key="4">
    <source>
        <dbReference type="ARBA" id="ARBA00022723"/>
    </source>
</evidence>
<dbReference type="OrthoDB" id="9801689at2"/>
<dbReference type="Gene3D" id="3.80.30.20">
    <property type="entry name" value="tm_1862 like domain"/>
    <property type="match status" value="1"/>
</dbReference>
<comment type="cofactor">
    <cofactor evidence="1">
        <name>[4Fe-4S] cluster</name>
        <dbReference type="ChEBI" id="CHEBI:49883"/>
    </cofactor>
</comment>
<keyword evidence="5" id="KW-0408">Iron</keyword>
<dbReference type="SFLD" id="SFLDG01086">
    <property type="entry name" value="elongater_protein-like"/>
    <property type="match status" value="1"/>
</dbReference>
<dbReference type="InterPro" id="IPR006638">
    <property type="entry name" value="Elp3/MiaA/NifB-like_rSAM"/>
</dbReference>
<keyword evidence="9" id="KW-1185">Reference proteome</keyword>
<name>A0A5P8E9C9_9BACT</name>
<dbReference type="NCBIfam" id="TIGR01212">
    <property type="entry name" value="TIGR01212 family radical SAM protein"/>
    <property type="match status" value="1"/>
</dbReference>
<evidence type="ECO:0000259" key="7">
    <source>
        <dbReference type="PROSITE" id="PS51918"/>
    </source>
</evidence>
<dbReference type="Proteomes" id="UP000249375">
    <property type="component" value="Chromosome"/>
</dbReference>
<dbReference type="InterPro" id="IPR007197">
    <property type="entry name" value="rSAM"/>
</dbReference>
<dbReference type="GO" id="GO:0003824">
    <property type="term" value="F:catalytic activity"/>
    <property type="evidence" value="ECO:0007669"/>
    <property type="project" value="InterPro"/>
</dbReference>
<organism evidence="8 9">
    <name type="scientific">Pseudoprevotella muciniphila</name>
    <dbReference type="NCBI Taxonomy" id="2133944"/>
    <lineage>
        <taxon>Bacteria</taxon>
        <taxon>Pseudomonadati</taxon>
        <taxon>Bacteroidota</taxon>
        <taxon>Bacteroidia</taxon>
        <taxon>Bacteroidales</taxon>
        <taxon>Prevotellaceae</taxon>
        <taxon>Pseudoprevotella</taxon>
    </lineage>
</organism>